<dbReference type="RefSeq" id="WP_380965237.1">
    <property type="nucleotide sequence ID" value="NZ_JBHTCO010000005.1"/>
</dbReference>
<evidence type="ECO:0000256" key="2">
    <source>
        <dbReference type="ARBA" id="ARBA00009881"/>
    </source>
</evidence>
<dbReference type="Gene3D" id="3.20.20.70">
    <property type="entry name" value="Aldolase class I"/>
    <property type="match status" value="1"/>
</dbReference>
<comment type="function">
    <text evidence="1">Nitronate monooxygenase that uses molecular oxygen to catalyze the oxidative denitrification of alkyl nitronates. Acts on propionate 3-nitronate (P3N), the presumed physiological substrate. Probably functions in the detoxification of P3N, a metabolic poison produced by plants and fungi as a defense mechanism.</text>
</comment>
<reference evidence="9" key="1">
    <citation type="journal article" date="2019" name="Int. J. Syst. Evol. Microbiol.">
        <title>The Global Catalogue of Microorganisms (GCM) 10K type strain sequencing project: providing services to taxonomists for standard genome sequencing and annotation.</title>
        <authorList>
            <consortium name="The Broad Institute Genomics Platform"/>
            <consortium name="The Broad Institute Genome Sequencing Center for Infectious Disease"/>
            <person name="Wu L."/>
            <person name="Ma J."/>
        </authorList>
    </citation>
    <scope>NUCLEOTIDE SEQUENCE [LARGE SCALE GENOMIC DNA]</scope>
    <source>
        <strain evidence="9">CGMCC 1.16305</strain>
    </source>
</reference>
<comment type="caution">
    <text evidence="8">The sequence shown here is derived from an EMBL/GenBank/DDBJ whole genome shotgun (WGS) entry which is preliminary data.</text>
</comment>
<evidence type="ECO:0000313" key="9">
    <source>
        <dbReference type="Proteomes" id="UP001596505"/>
    </source>
</evidence>
<evidence type="ECO:0000313" key="8">
    <source>
        <dbReference type="EMBL" id="MFC7392829.1"/>
    </source>
</evidence>
<protein>
    <recommendedName>
        <fullName evidence="3">Probable nitronate monooxygenase</fullName>
    </recommendedName>
</protein>
<proteinExistence type="inferred from homology"/>
<comment type="similarity">
    <text evidence="2">Belongs to the nitronate monooxygenase family. NMO class I subfamily.</text>
</comment>
<dbReference type="SUPFAM" id="SSF51412">
    <property type="entry name" value="Inosine monophosphate dehydrogenase (IMPDH)"/>
    <property type="match status" value="1"/>
</dbReference>
<organism evidence="8 9">
    <name type="scientific">Scopulibacillus cellulosilyticus</name>
    <dbReference type="NCBI Taxonomy" id="2665665"/>
    <lineage>
        <taxon>Bacteria</taxon>
        <taxon>Bacillati</taxon>
        <taxon>Bacillota</taxon>
        <taxon>Bacilli</taxon>
        <taxon>Bacillales</taxon>
        <taxon>Sporolactobacillaceae</taxon>
        <taxon>Scopulibacillus</taxon>
    </lineage>
</organism>
<dbReference type="PANTHER" id="PTHR42747">
    <property type="entry name" value="NITRONATE MONOOXYGENASE-RELATED"/>
    <property type="match status" value="1"/>
</dbReference>
<sequence length="328" mass="35923">MIKKLPEQLTDQIVLPVIAAPMFLVSSPEMVIESCKAGIIGSFPLLNARTTDILEGWMEQINGKLEKIRRENPEQRIAPWAVNLIVHRTNIRYEADLELIKKYRPPIVITSLGKPTTVIDIVHQYNGLVFSDVSSLVHARKAAESGADGLILVCDGAGGHAGTINPIAFTGAVKEFWDGITILSGCISNGQDILAAKALGADLAYMGTRFIATQESFASEEYQKMLIESSLEDLIYTDAFSGVNGNYLIPSIRKAGLDPSHLKKKDAVDFSKINQPKAKAWKDIWSAGQGVSTINRVVPVKELVKELKNEYDQALASLIPERSRPNLA</sequence>
<gene>
    <name evidence="8" type="ORF">ACFQRG_07490</name>
</gene>
<dbReference type="PANTHER" id="PTHR42747:SF4">
    <property type="entry name" value="BLR1330 PROTEIN"/>
    <property type="match status" value="1"/>
</dbReference>
<evidence type="ECO:0000256" key="1">
    <source>
        <dbReference type="ARBA" id="ARBA00003535"/>
    </source>
</evidence>
<keyword evidence="4" id="KW-0285">Flavoprotein</keyword>
<dbReference type="InterPro" id="IPR013785">
    <property type="entry name" value="Aldolase_TIM"/>
</dbReference>
<keyword evidence="7" id="KW-0503">Monooxygenase</keyword>
<dbReference type="GO" id="GO:0016491">
    <property type="term" value="F:oxidoreductase activity"/>
    <property type="evidence" value="ECO:0007669"/>
    <property type="project" value="UniProtKB-KW"/>
</dbReference>
<dbReference type="Pfam" id="PF03060">
    <property type="entry name" value="NMO"/>
    <property type="match status" value="1"/>
</dbReference>
<evidence type="ECO:0000256" key="7">
    <source>
        <dbReference type="ARBA" id="ARBA00023033"/>
    </source>
</evidence>
<accession>A0ABW2PUG9</accession>
<dbReference type="EMBL" id="JBHTCO010000005">
    <property type="protein sequence ID" value="MFC7392829.1"/>
    <property type="molecule type" value="Genomic_DNA"/>
</dbReference>
<evidence type="ECO:0000256" key="4">
    <source>
        <dbReference type="ARBA" id="ARBA00022630"/>
    </source>
</evidence>
<evidence type="ECO:0000256" key="6">
    <source>
        <dbReference type="ARBA" id="ARBA00023002"/>
    </source>
</evidence>
<dbReference type="Proteomes" id="UP001596505">
    <property type="component" value="Unassembled WGS sequence"/>
</dbReference>
<name>A0ABW2PUG9_9BACL</name>
<keyword evidence="5" id="KW-0288">FMN</keyword>
<dbReference type="CDD" id="cd04730">
    <property type="entry name" value="NPD_like"/>
    <property type="match status" value="1"/>
</dbReference>
<evidence type="ECO:0000256" key="5">
    <source>
        <dbReference type="ARBA" id="ARBA00022643"/>
    </source>
</evidence>
<keyword evidence="9" id="KW-1185">Reference proteome</keyword>
<dbReference type="InterPro" id="IPR004136">
    <property type="entry name" value="NMO"/>
</dbReference>
<keyword evidence="6 8" id="KW-0560">Oxidoreductase</keyword>
<evidence type="ECO:0000256" key="3">
    <source>
        <dbReference type="ARBA" id="ARBA00013457"/>
    </source>
</evidence>